<keyword evidence="6" id="KW-0697">Rotamase</keyword>
<dbReference type="GO" id="GO:0015031">
    <property type="term" value="P:protein transport"/>
    <property type="evidence" value="ECO:0007669"/>
    <property type="project" value="InterPro"/>
</dbReference>
<dbReference type="STRING" id="1802521.A2893_06715"/>
<feature type="domain" description="Trigger factor C-terminal" evidence="11">
    <location>
        <begin position="154"/>
        <end position="296"/>
    </location>
</feature>
<proteinExistence type="inferred from homology"/>
<dbReference type="EC" id="5.2.1.8" evidence="4"/>
<dbReference type="GO" id="GO:0044183">
    <property type="term" value="F:protein folding chaperone"/>
    <property type="evidence" value="ECO:0007669"/>
    <property type="project" value="TreeGrafter"/>
</dbReference>
<dbReference type="GO" id="GO:0005737">
    <property type="term" value="C:cytoplasm"/>
    <property type="evidence" value="ECO:0007669"/>
    <property type="project" value="UniProtKB-SubCell"/>
</dbReference>
<dbReference type="Gene3D" id="1.10.3120.10">
    <property type="entry name" value="Trigger factor, C-terminal domain"/>
    <property type="match status" value="1"/>
</dbReference>
<dbReference type="InterPro" id="IPR036611">
    <property type="entry name" value="Trigger_fac_ribosome-bd_sf"/>
</dbReference>
<dbReference type="Pfam" id="PF05698">
    <property type="entry name" value="Trigger_C"/>
    <property type="match status" value="1"/>
</dbReference>
<dbReference type="PANTHER" id="PTHR30560">
    <property type="entry name" value="TRIGGER FACTOR CHAPERONE AND PEPTIDYL-PROLYL CIS/TRANS ISOMERASE"/>
    <property type="match status" value="1"/>
</dbReference>
<evidence type="ECO:0000256" key="1">
    <source>
        <dbReference type="ARBA" id="ARBA00000971"/>
    </source>
</evidence>
<evidence type="ECO:0000256" key="6">
    <source>
        <dbReference type="ARBA" id="ARBA00023110"/>
    </source>
</evidence>
<comment type="caution">
    <text evidence="12">The sequence shown here is derived from an EMBL/GenBank/DDBJ whole genome shotgun (WGS) entry which is preliminary data.</text>
</comment>
<evidence type="ECO:0000256" key="4">
    <source>
        <dbReference type="ARBA" id="ARBA00013194"/>
    </source>
</evidence>
<dbReference type="SUPFAM" id="SSF102735">
    <property type="entry name" value="Trigger factor ribosome-binding domain"/>
    <property type="match status" value="1"/>
</dbReference>
<sequence length="299" mass="33361">MSAKKVDSKAKTTDSVIARSDDGTIQITFTIPYSDINKVQEEVAQEIGKDIEVPGFRKGMAPISKIIDHVSKQSLLEKTLSKILPRLVTDAINEHKITPAIYPKFELVKTVEGEDWQIRAITCELPEVTLGDYKKEISGLARAKALWTPGKGSEKDKKEVTREEKEQEIIKILLEKVNLKVPHILIDEEANSRLSKLLERIEKLGLSLESYLTSIGKTADILRNEYESQAKSAIALDLILTEIAKVENITVDPKEINSAVGAAKADPKLASELDTPERRRFIEAILKRRKALDSLIALI</sequence>
<feature type="domain" description="Trigger factor ribosome-binding bacterial" evidence="10">
    <location>
        <begin position="23"/>
        <end position="135"/>
    </location>
</feature>
<evidence type="ECO:0000259" key="11">
    <source>
        <dbReference type="Pfam" id="PF05698"/>
    </source>
</evidence>
<gene>
    <name evidence="12" type="ORF">A2893_06715</name>
</gene>
<evidence type="ECO:0000256" key="8">
    <source>
        <dbReference type="ARBA" id="ARBA00023235"/>
    </source>
</evidence>
<dbReference type="Proteomes" id="UP000176725">
    <property type="component" value="Unassembled WGS sequence"/>
</dbReference>
<dbReference type="GO" id="GO:0051083">
    <property type="term" value="P:'de novo' cotranslational protein folding"/>
    <property type="evidence" value="ECO:0007669"/>
    <property type="project" value="TreeGrafter"/>
</dbReference>
<name>A0A1F8BKN7_9BACT</name>
<evidence type="ECO:0000313" key="13">
    <source>
        <dbReference type="Proteomes" id="UP000176725"/>
    </source>
</evidence>
<comment type="similarity">
    <text evidence="3">Belongs to the FKBP-type PPIase family. Tig subfamily.</text>
</comment>
<dbReference type="SUPFAM" id="SSF109998">
    <property type="entry name" value="Triger factor/SurA peptide-binding domain-like"/>
    <property type="match status" value="1"/>
</dbReference>
<dbReference type="GO" id="GO:0043022">
    <property type="term" value="F:ribosome binding"/>
    <property type="evidence" value="ECO:0007669"/>
    <property type="project" value="TreeGrafter"/>
</dbReference>
<dbReference type="InterPro" id="IPR027304">
    <property type="entry name" value="Trigger_fact/SurA_dom_sf"/>
</dbReference>
<organism evidence="12 13">
    <name type="scientific">Candidatus Woesebacteria bacterium RIFCSPLOWO2_01_FULL_39_25</name>
    <dbReference type="NCBI Taxonomy" id="1802521"/>
    <lineage>
        <taxon>Bacteria</taxon>
        <taxon>Candidatus Woeseibacteriota</taxon>
    </lineage>
</organism>
<dbReference type="InterPro" id="IPR037041">
    <property type="entry name" value="Trigger_fac_C_sf"/>
</dbReference>
<dbReference type="PANTHER" id="PTHR30560:SF3">
    <property type="entry name" value="TRIGGER FACTOR-LIKE PROTEIN TIG, CHLOROPLASTIC"/>
    <property type="match status" value="1"/>
</dbReference>
<dbReference type="InterPro" id="IPR005215">
    <property type="entry name" value="Trig_fac"/>
</dbReference>
<dbReference type="GO" id="GO:0003755">
    <property type="term" value="F:peptidyl-prolyl cis-trans isomerase activity"/>
    <property type="evidence" value="ECO:0007669"/>
    <property type="project" value="UniProtKB-KW"/>
</dbReference>
<protein>
    <recommendedName>
        <fullName evidence="5">Trigger factor</fullName>
        <ecNumber evidence="4">5.2.1.8</ecNumber>
    </recommendedName>
    <alternativeName>
        <fullName evidence="9">PPIase</fullName>
    </alternativeName>
</protein>
<dbReference type="InterPro" id="IPR008880">
    <property type="entry name" value="Trigger_fac_C"/>
</dbReference>
<evidence type="ECO:0000313" key="12">
    <source>
        <dbReference type="EMBL" id="OGM64229.1"/>
    </source>
</evidence>
<evidence type="ECO:0000256" key="2">
    <source>
        <dbReference type="ARBA" id="ARBA00004496"/>
    </source>
</evidence>
<dbReference type="InterPro" id="IPR008881">
    <property type="entry name" value="Trigger_fac_ribosome-bd_bac"/>
</dbReference>
<dbReference type="GO" id="GO:0043335">
    <property type="term" value="P:protein unfolding"/>
    <property type="evidence" value="ECO:0007669"/>
    <property type="project" value="TreeGrafter"/>
</dbReference>
<keyword evidence="8" id="KW-0413">Isomerase</keyword>
<evidence type="ECO:0000259" key="10">
    <source>
        <dbReference type="Pfam" id="PF05697"/>
    </source>
</evidence>
<dbReference type="Pfam" id="PF05697">
    <property type="entry name" value="Trigger_N"/>
    <property type="match status" value="1"/>
</dbReference>
<comment type="subcellular location">
    <subcellularLocation>
        <location evidence="2">Cytoplasm</location>
    </subcellularLocation>
</comment>
<dbReference type="AlphaFoldDB" id="A0A1F8BKN7"/>
<evidence type="ECO:0000256" key="3">
    <source>
        <dbReference type="ARBA" id="ARBA00005464"/>
    </source>
</evidence>
<reference evidence="12 13" key="1">
    <citation type="journal article" date="2016" name="Nat. Commun.">
        <title>Thousands of microbial genomes shed light on interconnected biogeochemical processes in an aquifer system.</title>
        <authorList>
            <person name="Anantharaman K."/>
            <person name="Brown C.T."/>
            <person name="Hug L.A."/>
            <person name="Sharon I."/>
            <person name="Castelle C.J."/>
            <person name="Probst A.J."/>
            <person name="Thomas B.C."/>
            <person name="Singh A."/>
            <person name="Wilkins M.J."/>
            <person name="Karaoz U."/>
            <person name="Brodie E.L."/>
            <person name="Williams K.H."/>
            <person name="Hubbard S.S."/>
            <person name="Banfield J.F."/>
        </authorList>
    </citation>
    <scope>NUCLEOTIDE SEQUENCE [LARGE SCALE GENOMIC DNA]</scope>
</reference>
<comment type="catalytic activity">
    <reaction evidence="1">
        <text>[protein]-peptidylproline (omega=180) = [protein]-peptidylproline (omega=0)</text>
        <dbReference type="Rhea" id="RHEA:16237"/>
        <dbReference type="Rhea" id="RHEA-COMP:10747"/>
        <dbReference type="Rhea" id="RHEA-COMP:10748"/>
        <dbReference type="ChEBI" id="CHEBI:83833"/>
        <dbReference type="ChEBI" id="CHEBI:83834"/>
        <dbReference type="EC" id="5.2.1.8"/>
    </reaction>
</comment>
<accession>A0A1F8BKN7</accession>
<dbReference type="EMBL" id="MGHH01000012">
    <property type="protein sequence ID" value="OGM64229.1"/>
    <property type="molecule type" value="Genomic_DNA"/>
</dbReference>
<evidence type="ECO:0000256" key="5">
    <source>
        <dbReference type="ARBA" id="ARBA00016902"/>
    </source>
</evidence>
<evidence type="ECO:0000256" key="9">
    <source>
        <dbReference type="ARBA" id="ARBA00029986"/>
    </source>
</evidence>
<keyword evidence="7" id="KW-0143">Chaperone</keyword>
<evidence type="ECO:0000256" key="7">
    <source>
        <dbReference type="ARBA" id="ARBA00023186"/>
    </source>
</evidence>
<dbReference type="Gene3D" id="3.30.70.1050">
    <property type="entry name" value="Trigger factor ribosome-binding domain"/>
    <property type="match status" value="1"/>
</dbReference>